<feature type="region of interest" description="Disordered" evidence="1">
    <location>
        <begin position="1"/>
        <end position="55"/>
    </location>
</feature>
<feature type="compositionally biased region" description="Low complexity" evidence="1">
    <location>
        <begin position="188"/>
        <end position="203"/>
    </location>
</feature>
<keyword evidence="3" id="KW-1185">Reference proteome</keyword>
<organism evidence="2 3">
    <name type="scientific">Setaria viridis</name>
    <name type="common">Green bristlegrass</name>
    <name type="synonym">Setaria italica subsp. viridis</name>
    <dbReference type="NCBI Taxonomy" id="4556"/>
    <lineage>
        <taxon>Eukaryota</taxon>
        <taxon>Viridiplantae</taxon>
        <taxon>Streptophyta</taxon>
        <taxon>Embryophyta</taxon>
        <taxon>Tracheophyta</taxon>
        <taxon>Spermatophyta</taxon>
        <taxon>Magnoliopsida</taxon>
        <taxon>Liliopsida</taxon>
        <taxon>Poales</taxon>
        <taxon>Poaceae</taxon>
        <taxon>PACMAD clade</taxon>
        <taxon>Panicoideae</taxon>
        <taxon>Panicodae</taxon>
        <taxon>Paniceae</taxon>
        <taxon>Cenchrinae</taxon>
        <taxon>Setaria</taxon>
    </lineage>
</organism>
<sequence length="291" mass="30278">MSAMAAAAAPPPRLDSVLSFGNALPGDGADADAHRPGTDERAFSDAGSEYDDDDDAGFEFAFAPPLVARGTGGGAEDLAPADDIFAHGRILPAYPVFDRHHLLDRGDDEATAPAPQVASTAPPSPDTYCAWAPRSAPGSPARERDFPKSASTGEARRSWRLRDLVSGAGGRSHSDGKEKFLFFQPTTTASAAPSKTAGSKATAEMAGSSRQAAKPSAPAQKQSKKKGGKAAGAAVTEMDMATAHKLFYAKQGGGALAGDRRQQQQSYLPYRPGIVGFFTAAHALGRSHHPY</sequence>
<feature type="region of interest" description="Disordered" evidence="1">
    <location>
        <begin position="188"/>
        <end position="231"/>
    </location>
</feature>
<evidence type="ECO:0000256" key="1">
    <source>
        <dbReference type="SAM" id="MobiDB-lite"/>
    </source>
</evidence>
<accession>A0A4U6W9A3</accession>
<feature type="compositionally biased region" description="Basic and acidic residues" evidence="1">
    <location>
        <begin position="31"/>
        <end position="43"/>
    </location>
</feature>
<dbReference type="EMBL" id="CM016552">
    <property type="protein sequence ID" value="TKW38133.1"/>
    <property type="molecule type" value="Genomic_DNA"/>
</dbReference>
<feature type="compositionally biased region" description="Low complexity" evidence="1">
    <location>
        <begin position="211"/>
        <end position="221"/>
    </location>
</feature>
<dbReference type="Proteomes" id="UP000298652">
    <property type="component" value="Chromosome 1"/>
</dbReference>
<evidence type="ECO:0000313" key="3">
    <source>
        <dbReference type="Proteomes" id="UP000298652"/>
    </source>
</evidence>
<dbReference type="OMA" id="YRQDLFG"/>
<proteinExistence type="predicted"/>
<dbReference type="PANTHER" id="PTHR33095">
    <property type="entry name" value="OS07G0619500 PROTEIN"/>
    <property type="match status" value="1"/>
</dbReference>
<evidence type="ECO:0000313" key="2">
    <source>
        <dbReference type="EMBL" id="TKW38133.1"/>
    </source>
</evidence>
<dbReference type="AlphaFoldDB" id="A0A4U6W9A3"/>
<gene>
    <name evidence="2" type="ORF">SEVIR_1G094300v2</name>
</gene>
<dbReference type="Gramene" id="TKW38133">
    <property type="protein sequence ID" value="TKW38133"/>
    <property type="gene ID" value="SEVIR_1G094300v2"/>
</dbReference>
<name>A0A4U6W9A3_SETVI</name>
<dbReference type="InterPro" id="IPR012442">
    <property type="entry name" value="DUF1645_plant"/>
</dbReference>
<dbReference type="Pfam" id="PF07816">
    <property type="entry name" value="DUF1645"/>
    <property type="match status" value="1"/>
</dbReference>
<feature type="region of interest" description="Disordered" evidence="1">
    <location>
        <begin position="106"/>
        <end position="155"/>
    </location>
</feature>
<protein>
    <submittedName>
        <fullName evidence="2">Uncharacterized protein</fullName>
    </submittedName>
</protein>
<dbReference type="PANTHER" id="PTHR33095:SF111">
    <property type="entry name" value="OS02G0134200 PROTEIN"/>
    <property type="match status" value="1"/>
</dbReference>
<reference evidence="2" key="1">
    <citation type="submission" date="2019-03" db="EMBL/GenBank/DDBJ databases">
        <title>WGS assembly of Setaria viridis.</title>
        <authorList>
            <person name="Huang P."/>
            <person name="Jenkins J."/>
            <person name="Grimwood J."/>
            <person name="Barry K."/>
            <person name="Healey A."/>
            <person name="Mamidi S."/>
            <person name="Sreedasyam A."/>
            <person name="Shu S."/>
            <person name="Feldman M."/>
            <person name="Wu J."/>
            <person name="Yu Y."/>
            <person name="Chen C."/>
            <person name="Johnson J."/>
            <person name="Rokhsar D."/>
            <person name="Baxter I."/>
            <person name="Schmutz J."/>
            <person name="Brutnell T."/>
            <person name="Kellogg E."/>
        </authorList>
    </citation>
    <scope>NUCLEOTIDE SEQUENCE [LARGE SCALE GENOMIC DNA]</scope>
</reference>